<dbReference type="Gene3D" id="3.40.50.10900">
    <property type="entry name" value="PAC-like subunit"/>
    <property type="match status" value="2"/>
</dbReference>
<keyword evidence="6" id="KW-1185">Reference proteome</keyword>
<gene>
    <name evidence="5" type="ORF">CBR_g26043</name>
</gene>
<dbReference type="AlphaFoldDB" id="A0A388L734"/>
<comment type="similarity">
    <text evidence="3">Belongs to the PSMG2 family.</text>
</comment>
<dbReference type="PANTHER" id="PTHR12970">
    <property type="entry name" value="PROTEASOME ASSEMBLY CHAPERONE 2"/>
    <property type="match status" value="1"/>
</dbReference>
<dbReference type="InterPro" id="IPR038389">
    <property type="entry name" value="PSMG2_sf"/>
</dbReference>
<comment type="caution">
    <text evidence="5">The sequence shown here is derived from an EMBL/GenBank/DDBJ whole genome shotgun (WGS) entry which is preliminary data.</text>
</comment>
<dbReference type="Gramene" id="GBG78106">
    <property type="protein sequence ID" value="GBG78106"/>
    <property type="gene ID" value="CBR_g26043"/>
</dbReference>
<name>A0A388L734_CHABU</name>
<dbReference type="STRING" id="69332.A0A388L734"/>
<dbReference type="PANTHER" id="PTHR12970:SF1">
    <property type="entry name" value="PROTEASOME ASSEMBLY CHAPERONE 2"/>
    <property type="match status" value="1"/>
</dbReference>
<evidence type="ECO:0000256" key="1">
    <source>
        <dbReference type="ARBA" id="ARBA00019186"/>
    </source>
</evidence>
<evidence type="ECO:0000313" key="6">
    <source>
        <dbReference type="Proteomes" id="UP000265515"/>
    </source>
</evidence>
<organism evidence="5 6">
    <name type="scientific">Chara braunii</name>
    <name type="common">Braun's stonewort</name>
    <dbReference type="NCBI Taxonomy" id="69332"/>
    <lineage>
        <taxon>Eukaryota</taxon>
        <taxon>Viridiplantae</taxon>
        <taxon>Streptophyta</taxon>
        <taxon>Charophyceae</taxon>
        <taxon>Charales</taxon>
        <taxon>Characeae</taxon>
        <taxon>Chara</taxon>
    </lineage>
</organism>
<feature type="compositionally biased region" description="Gly residues" evidence="4">
    <location>
        <begin position="210"/>
        <end position="245"/>
    </location>
</feature>
<evidence type="ECO:0000256" key="4">
    <source>
        <dbReference type="SAM" id="MobiDB-lite"/>
    </source>
</evidence>
<protein>
    <recommendedName>
        <fullName evidence="1">Proteasome assembly chaperone 2</fullName>
    </recommendedName>
</protein>
<feature type="region of interest" description="Disordered" evidence="4">
    <location>
        <begin position="200"/>
        <end position="245"/>
    </location>
</feature>
<dbReference type="EMBL" id="BFEA01000286">
    <property type="protein sequence ID" value="GBG78106.1"/>
    <property type="molecule type" value="Genomic_DNA"/>
</dbReference>
<keyword evidence="2" id="KW-0143">Chaperone</keyword>
<sequence>MEFFAVGGIHPPPCLKGTTLILPVVSVGNVGQLAIDLLIATADVRRVGYLDEPNVLPCVGNDAFGEVPEGNLTLGLEVYQDVKSEFTVVQQRGPTVKGTFSKFSDNLVSWIAETGFVEVVILSGFDPGKHLASRVFGREVHYLSSLGNEGIDQRCEAQGWTPLDLGASLDPSLPGPESRRAPGRLYGVDEELEGVEEGISGSAHGLNSEQGGGGGGGEVGVGGGVGGRVGGGGGGGGGEMRGGSSWGLDDGFKRSKFWRMFQKLKEKQIQTLVIVMFCSQGDNVEDGMIMANCVDKAIFPVMEKKTLLHAGDDQGGAGRSGGYTDGSSDTGIHLEMRWKIPISWTSLYGPSPDFTLF</sequence>
<dbReference type="Proteomes" id="UP000265515">
    <property type="component" value="Unassembled WGS sequence"/>
</dbReference>
<proteinExistence type="inferred from homology"/>
<dbReference type="InterPro" id="IPR019151">
    <property type="entry name" value="Proteasome_assmbl_chaperone_2"/>
</dbReference>
<dbReference type="GO" id="GO:0043248">
    <property type="term" value="P:proteasome assembly"/>
    <property type="evidence" value="ECO:0007669"/>
    <property type="project" value="TreeGrafter"/>
</dbReference>
<dbReference type="Pfam" id="PF09754">
    <property type="entry name" value="PAC2"/>
    <property type="match status" value="1"/>
</dbReference>
<dbReference type="InterPro" id="IPR016562">
    <property type="entry name" value="Proteasome_assmbl_chp_2_euk"/>
</dbReference>
<evidence type="ECO:0000313" key="5">
    <source>
        <dbReference type="EMBL" id="GBG78106.1"/>
    </source>
</evidence>
<dbReference type="GO" id="GO:0005634">
    <property type="term" value="C:nucleus"/>
    <property type="evidence" value="ECO:0007669"/>
    <property type="project" value="TreeGrafter"/>
</dbReference>
<dbReference type="GO" id="GO:0005829">
    <property type="term" value="C:cytosol"/>
    <property type="evidence" value="ECO:0007669"/>
    <property type="project" value="TreeGrafter"/>
</dbReference>
<evidence type="ECO:0000256" key="3">
    <source>
        <dbReference type="ARBA" id="ARBA00025745"/>
    </source>
</evidence>
<accession>A0A388L734</accession>
<reference evidence="5 6" key="1">
    <citation type="journal article" date="2018" name="Cell">
        <title>The Chara Genome: Secondary Complexity and Implications for Plant Terrestrialization.</title>
        <authorList>
            <person name="Nishiyama T."/>
            <person name="Sakayama H."/>
            <person name="Vries J.D."/>
            <person name="Buschmann H."/>
            <person name="Saint-Marcoux D."/>
            <person name="Ullrich K.K."/>
            <person name="Haas F.B."/>
            <person name="Vanderstraeten L."/>
            <person name="Becker D."/>
            <person name="Lang D."/>
            <person name="Vosolsobe S."/>
            <person name="Rombauts S."/>
            <person name="Wilhelmsson P.K.I."/>
            <person name="Janitza P."/>
            <person name="Kern R."/>
            <person name="Heyl A."/>
            <person name="Rumpler F."/>
            <person name="Villalobos L.I.A.C."/>
            <person name="Clay J.M."/>
            <person name="Skokan R."/>
            <person name="Toyoda A."/>
            <person name="Suzuki Y."/>
            <person name="Kagoshima H."/>
            <person name="Schijlen E."/>
            <person name="Tajeshwar N."/>
            <person name="Catarino B."/>
            <person name="Hetherington A.J."/>
            <person name="Saltykova A."/>
            <person name="Bonnot C."/>
            <person name="Breuninger H."/>
            <person name="Symeonidi A."/>
            <person name="Radhakrishnan G.V."/>
            <person name="Van Nieuwerburgh F."/>
            <person name="Deforce D."/>
            <person name="Chang C."/>
            <person name="Karol K.G."/>
            <person name="Hedrich R."/>
            <person name="Ulvskov P."/>
            <person name="Glockner G."/>
            <person name="Delwiche C.F."/>
            <person name="Petrasek J."/>
            <person name="Van de Peer Y."/>
            <person name="Friml J."/>
            <person name="Beilby M."/>
            <person name="Dolan L."/>
            <person name="Kohara Y."/>
            <person name="Sugano S."/>
            <person name="Fujiyama A."/>
            <person name="Delaux P.-M."/>
            <person name="Quint M."/>
            <person name="TheiBen G."/>
            <person name="Hagemann M."/>
            <person name="Harholt J."/>
            <person name="Dunand C."/>
            <person name="Zachgo S."/>
            <person name="Langdale J."/>
            <person name="Maumus F."/>
            <person name="Straeten D.V.D."/>
            <person name="Gould S.B."/>
            <person name="Rensing S.A."/>
        </authorList>
    </citation>
    <scope>NUCLEOTIDE SEQUENCE [LARGE SCALE GENOMIC DNA]</scope>
    <source>
        <strain evidence="5 6">S276</strain>
    </source>
</reference>
<dbReference type="SUPFAM" id="SSF159659">
    <property type="entry name" value="Cgl1923-like"/>
    <property type="match status" value="1"/>
</dbReference>
<evidence type="ECO:0000256" key="2">
    <source>
        <dbReference type="ARBA" id="ARBA00023186"/>
    </source>
</evidence>
<dbReference type="OrthoDB" id="10260712at2759"/>